<gene>
    <name evidence="2" type="ORF">JTE90_025205</name>
</gene>
<protein>
    <submittedName>
        <fullName evidence="2">Uncharacterized protein</fullName>
    </submittedName>
</protein>
<name>A0AAV6UTM1_9ARAC</name>
<dbReference type="Proteomes" id="UP000827092">
    <property type="component" value="Unassembled WGS sequence"/>
</dbReference>
<evidence type="ECO:0000256" key="1">
    <source>
        <dbReference type="SAM" id="MobiDB-lite"/>
    </source>
</evidence>
<reference evidence="2 3" key="1">
    <citation type="journal article" date="2022" name="Nat. Ecol. Evol.">
        <title>A masculinizing supergene underlies an exaggerated male reproductive morph in a spider.</title>
        <authorList>
            <person name="Hendrickx F."/>
            <person name="De Corte Z."/>
            <person name="Sonet G."/>
            <person name="Van Belleghem S.M."/>
            <person name="Kostlbacher S."/>
            <person name="Vangestel C."/>
        </authorList>
    </citation>
    <scope>NUCLEOTIDE SEQUENCE [LARGE SCALE GENOMIC DNA]</scope>
    <source>
        <strain evidence="2">W744_W776</strain>
    </source>
</reference>
<organism evidence="2 3">
    <name type="scientific">Oedothorax gibbosus</name>
    <dbReference type="NCBI Taxonomy" id="931172"/>
    <lineage>
        <taxon>Eukaryota</taxon>
        <taxon>Metazoa</taxon>
        <taxon>Ecdysozoa</taxon>
        <taxon>Arthropoda</taxon>
        <taxon>Chelicerata</taxon>
        <taxon>Arachnida</taxon>
        <taxon>Araneae</taxon>
        <taxon>Araneomorphae</taxon>
        <taxon>Entelegynae</taxon>
        <taxon>Araneoidea</taxon>
        <taxon>Linyphiidae</taxon>
        <taxon>Erigoninae</taxon>
        <taxon>Oedothorax</taxon>
    </lineage>
</organism>
<comment type="caution">
    <text evidence="2">The sequence shown here is derived from an EMBL/GenBank/DDBJ whole genome shotgun (WGS) entry which is preliminary data.</text>
</comment>
<dbReference type="AlphaFoldDB" id="A0AAV6UTM1"/>
<proteinExistence type="predicted"/>
<keyword evidence="3" id="KW-1185">Reference proteome</keyword>
<dbReference type="EMBL" id="JAFNEN010000263">
    <property type="protein sequence ID" value="KAG8187677.1"/>
    <property type="molecule type" value="Genomic_DNA"/>
</dbReference>
<evidence type="ECO:0000313" key="3">
    <source>
        <dbReference type="Proteomes" id="UP000827092"/>
    </source>
</evidence>
<evidence type="ECO:0000313" key="2">
    <source>
        <dbReference type="EMBL" id="KAG8187677.1"/>
    </source>
</evidence>
<feature type="compositionally biased region" description="Polar residues" evidence="1">
    <location>
        <begin position="32"/>
        <end position="42"/>
    </location>
</feature>
<sequence>MPNSLLNPFLKCAQSGSTNNLQKEQLLFSSNQKAPFSSTSVKISKKGRPKEIQEMTPQTRRPEPGLSIKRSPSVEE</sequence>
<accession>A0AAV6UTM1</accession>
<feature type="region of interest" description="Disordered" evidence="1">
    <location>
        <begin position="32"/>
        <end position="76"/>
    </location>
</feature>